<dbReference type="eggNOG" id="COG2378">
    <property type="taxonomic scope" value="Bacteria"/>
</dbReference>
<feature type="domain" description="Helix-turn-helix type 11" evidence="2">
    <location>
        <begin position="12"/>
        <end position="53"/>
    </location>
</feature>
<dbReference type="HOGENOM" id="CLU_183587_0_0_10"/>
<dbReference type="AlphaFoldDB" id="F0S4A8"/>
<dbReference type="InterPro" id="IPR036388">
    <property type="entry name" value="WH-like_DNA-bd_sf"/>
</dbReference>
<evidence type="ECO:0000259" key="2">
    <source>
        <dbReference type="Pfam" id="PF08279"/>
    </source>
</evidence>
<accession>F0S4A8</accession>
<dbReference type="SUPFAM" id="SSF46785">
    <property type="entry name" value="Winged helix' DNA-binding domain"/>
    <property type="match status" value="1"/>
</dbReference>
<evidence type="ECO:0000313" key="4">
    <source>
        <dbReference type="Proteomes" id="UP000000310"/>
    </source>
</evidence>
<reference evidence="3 4" key="1">
    <citation type="journal article" date="2011" name="Stand. Genomic Sci.">
        <title>Complete genome sequence of the gliding, heparinolytic Pedobacter saltans type strain (113).</title>
        <authorList>
            <person name="Liolios K."/>
            <person name="Sikorski J."/>
            <person name="Lu M."/>
            <person name="Nolan M."/>
            <person name="Lapidus A."/>
            <person name="Lucas S."/>
            <person name="Hammon N."/>
            <person name="Deshpande S."/>
            <person name="Cheng J.F."/>
            <person name="Tapia R."/>
            <person name="Han C."/>
            <person name="Goodwin L."/>
            <person name="Pitluck S."/>
            <person name="Huntemann M."/>
            <person name="Ivanova N."/>
            <person name="Pagani I."/>
            <person name="Mavromatis K."/>
            <person name="Ovchinikova G."/>
            <person name="Pati A."/>
            <person name="Chen A."/>
            <person name="Palaniappan K."/>
            <person name="Land M."/>
            <person name="Hauser L."/>
            <person name="Brambilla E.M."/>
            <person name="Kotsyurbenko O."/>
            <person name="Rohde M."/>
            <person name="Tindall B.J."/>
            <person name="Abt B."/>
            <person name="Goker M."/>
            <person name="Detter J.C."/>
            <person name="Woyke T."/>
            <person name="Bristow J."/>
            <person name="Eisen J.A."/>
            <person name="Markowitz V."/>
            <person name="Hugenholtz P."/>
            <person name="Klenk H.P."/>
            <person name="Kyrpides N.C."/>
        </authorList>
    </citation>
    <scope>NUCLEOTIDE SEQUENCE [LARGE SCALE GENOMIC DNA]</scope>
    <source>
        <strain evidence="4">ATCC 51119 / DSM 12145 / JCM 21818 / LMG 10337 / NBRC 100064 / NCIMB 13643</strain>
    </source>
</reference>
<dbReference type="Pfam" id="PF08279">
    <property type="entry name" value="HTH_11"/>
    <property type="match status" value="1"/>
</dbReference>
<keyword evidence="1" id="KW-0812">Transmembrane</keyword>
<keyword evidence="1" id="KW-1133">Transmembrane helix</keyword>
<proteinExistence type="predicted"/>
<name>F0S4A8_PSESL</name>
<dbReference type="OrthoDB" id="770928at2"/>
<gene>
    <name evidence="3" type="ordered locus">Pedsa_0280</name>
</gene>
<dbReference type="RefSeq" id="WP_013631368.1">
    <property type="nucleotide sequence ID" value="NC_015177.1"/>
</dbReference>
<dbReference type="InterPro" id="IPR013196">
    <property type="entry name" value="HTH_11"/>
</dbReference>
<keyword evidence="1" id="KW-0472">Membrane</keyword>
<feature type="transmembrane region" description="Helical" evidence="1">
    <location>
        <begin position="75"/>
        <end position="94"/>
    </location>
</feature>
<dbReference type="InterPro" id="IPR036390">
    <property type="entry name" value="WH_DNA-bd_sf"/>
</dbReference>
<reference evidence="4" key="2">
    <citation type="submission" date="2011-02" db="EMBL/GenBank/DDBJ databases">
        <title>The complete genome of Pedobacter saltans DSM 12145.</title>
        <authorList>
            <consortium name="US DOE Joint Genome Institute (JGI-PGF)"/>
            <person name="Lucas S."/>
            <person name="Copeland A."/>
            <person name="Lapidus A."/>
            <person name="Bruce D."/>
            <person name="Goodwin L."/>
            <person name="Pitluck S."/>
            <person name="Kyrpides N."/>
            <person name="Mavromatis K."/>
            <person name="Pagani I."/>
            <person name="Ivanova N."/>
            <person name="Ovchinnikova G."/>
            <person name="Lu M."/>
            <person name="Detter J.C."/>
            <person name="Han C."/>
            <person name="Land M."/>
            <person name="Hauser L."/>
            <person name="Markowitz V."/>
            <person name="Cheng J.-F."/>
            <person name="Hugenholtz P."/>
            <person name="Woyke T."/>
            <person name="Wu D."/>
            <person name="Tindall B."/>
            <person name="Pomrenke H.G."/>
            <person name="Brambilla E."/>
            <person name="Klenk H.-P."/>
            <person name="Eisen J.A."/>
        </authorList>
    </citation>
    <scope>NUCLEOTIDE SEQUENCE [LARGE SCALE GENOMIC DNA]</scope>
    <source>
        <strain evidence="4">ATCC 51119 / DSM 12145 / JCM 21818 / LMG 10337 / NBRC 100064 / NCIMB 13643</strain>
    </source>
</reference>
<dbReference type="EMBL" id="CP002545">
    <property type="protein sequence ID" value="ADY50865.1"/>
    <property type="molecule type" value="Genomic_DNA"/>
</dbReference>
<dbReference type="STRING" id="762903.Pedsa_0280"/>
<keyword evidence="4" id="KW-1185">Reference proteome</keyword>
<dbReference type="Proteomes" id="UP000000310">
    <property type="component" value="Chromosome"/>
</dbReference>
<sequence length="95" mass="11729">MPKYYFDRLEYLDELIRHRRTGSPSQLAEKFNVSKRTVFEYIEILKSLGAEVEYCRYRETYYYKRQGRFDFHFKLINTLVILLMQFVISLESYLF</sequence>
<dbReference type="KEGG" id="psn:Pedsa_0280"/>
<evidence type="ECO:0000256" key="1">
    <source>
        <dbReference type="SAM" id="Phobius"/>
    </source>
</evidence>
<organism evidence="3 4">
    <name type="scientific">Pseudopedobacter saltans (strain ATCC 51119 / DSM 12145 / JCM 21818 / CCUG 39354 / LMG 10337 / NBRC 100064 / NCIMB 13643)</name>
    <name type="common">Pedobacter saltans</name>
    <dbReference type="NCBI Taxonomy" id="762903"/>
    <lineage>
        <taxon>Bacteria</taxon>
        <taxon>Pseudomonadati</taxon>
        <taxon>Bacteroidota</taxon>
        <taxon>Sphingobacteriia</taxon>
        <taxon>Sphingobacteriales</taxon>
        <taxon>Sphingobacteriaceae</taxon>
        <taxon>Pseudopedobacter</taxon>
    </lineage>
</organism>
<evidence type="ECO:0000313" key="3">
    <source>
        <dbReference type="EMBL" id="ADY50865.1"/>
    </source>
</evidence>
<dbReference type="Gene3D" id="1.10.10.10">
    <property type="entry name" value="Winged helix-like DNA-binding domain superfamily/Winged helix DNA-binding domain"/>
    <property type="match status" value="1"/>
</dbReference>
<protein>
    <recommendedName>
        <fullName evidence="2">Helix-turn-helix type 11 domain-containing protein</fullName>
    </recommendedName>
</protein>